<dbReference type="AlphaFoldDB" id="A0A812IYY5"/>
<feature type="non-terminal residue" evidence="2">
    <location>
        <position position="1"/>
    </location>
</feature>
<sequence>RFQCCRNSVAEEHLGSGAEGTEAEEAKEEEDVAEQEDRESAEDTDMLPSKNEEESGDARDAEAGCMDTAIVEVDSSEDEEGAVDVSGYNELGHDGPSDVEAGESSVPVPDAEFAELTEVAEPCGKEVPSHLFRRINEWINMVNGEKLACLKQLQLASKAGGSEAELADVVFAAAAALSPP</sequence>
<dbReference type="Proteomes" id="UP000649617">
    <property type="component" value="Unassembled WGS sequence"/>
</dbReference>
<feature type="compositionally biased region" description="Acidic residues" evidence="1">
    <location>
        <begin position="21"/>
        <end position="45"/>
    </location>
</feature>
<keyword evidence="3" id="KW-1185">Reference proteome</keyword>
<dbReference type="EMBL" id="CAJNIZ010001113">
    <property type="protein sequence ID" value="CAE7183027.1"/>
    <property type="molecule type" value="Genomic_DNA"/>
</dbReference>
<protein>
    <submittedName>
        <fullName evidence="2">Uncharacterized protein</fullName>
    </submittedName>
</protein>
<proteinExistence type="predicted"/>
<organism evidence="2 3">
    <name type="scientific">Symbiodinium pilosum</name>
    <name type="common">Dinoflagellate</name>
    <dbReference type="NCBI Taxonomy" id="2952"/>
    <lineage>
        <taxon>Eukaryota</taxon>
        <taxon>Sar</taxon>
        <taxon>Alveolata</taxon>
        <taxon>Dinophyceae</taxon>
        <taxon>Suessiales</taxon>
        <taxon>Symbiodiniaceae</taxon>
        <taxon>Symbiodinium</taxon>
    </lineage>
</organism>
<feature type="compositionally biased region" description="Basic and acidic residues" evidence="1">
    <location>
        <begin position="50"/>
        <end position="62"/>
    </location>
</feature>
<evidence type="ECO:0000313" key="2">
    <source>
        <dbReference type="EMBL" id="CAE7183027.1"/>
    </source>
</evidence>
<feature type="non-terminal residue" evidence="2">
    <location>
        <position position="180"/>
    </location>
</feature>
<accession>A0A812IYY5</accession>
<feature type="region of interest" description="Disordered" evidence="1">
    <location>
        <begin position="1"/>
        <end position="106"/>
    </location>
</feature>
<gene>
    <name evidence="2" type="ORF">SPIL2461_LOCUS1163</name>
</gene>
<name>A0A812IYY5_SYMPI</name>
<comment type="caution">
    <text evidence="2">The sequence shown here is derived from an EMBL/GenBank/DDBJ whole genome shotgun (WGS) entry which is preliminary data.</text>
</comment>
<evidence type="ECO:0000256" key="1">
    <source>
        <dbReference type="SAM" id="MobiDB-lite"/>
    </source>
</evidence>
<evidence type="ECO:0000313" key="3">
    <source>
        <dbReference type="Proteomes" id="UP000649617"/>
    </source>
</evidence>
<reference evidence="2" key="1">
    <citation type="submission" date="2021-02" db="EMBL/GenBank/DDBJ databases">
        <authorList>
            <person name="Dougan E. K."/>
            <person name="Rhodes N."/>
            <person name="Thang M."/>
            <person name="Chan C."/>
        </authorList>
    </citation>
    <scope>NUCLEOTIDE SEQUENCE</scope>
</reference>